<accession>A0A1X2LSB1</accession>
<dbReference type="RefSeq" id="WP_085326835.1">
    <property type="nucleotide sequence ID" value="NZ_NCXP01000031.1"/>
</dbReference>
<dbReference type="PANTHER" id="PTHR16305:SF35">
    <property type="entry name" value="TRANSCRIPTIONAL ACTIVATOR DOMAIN"/>
    <property type="match status" value="1"/>
</dbReference>
<dbReference type="Gene3D" id="1.10.10.10">
    <property type="entry name" value="Winged helix-like DNA-binding domain superfamily/Winged helix DNA-binding domain"/>
    <property type="match status" value="1"/>
</dbReference>
<dbReference type="PANTHER" id="PTHR16305">
    <property type="entry name" value="TESTICULAR SOLUBLE ADENYLYL CYCLASE"/>
    <property type="match status" value="1"/>
</dbReference>
<dbReference type="PROSITE" id="PS50043">
    <property type="entry name" value="HTH_LUXR_2"/>
    <property type="match status" value="1"/>
</dbReference>
<comment type="caution">
    <text evidence="4">The sequence shown here is derived from an EMBL/GenBank/DDBJ whole genome shotgun (WGS) entry which is preliminary data.</text>
</comment>
<keyword evidence="5" id="KW-1185">Reference proteome</keyword>
<feature type="domain" description="HTH luxR-type" evidence="3">
    <location>
        <begin position="904"/>
        <end position="969"/>
    </location>
</feature>
<dbReference type="GO" id="GO:0005524">
    <property type="term" value="F:ATP binding"/>
    <property type="evidence" value="ECO:0007669"/>
    <property type="project" value="UniProtKB-KW"/>
</dbReference>
<dbReference type="Pfam" id="PF00196">
    <property type="entry name" value="GerE"/>
    <property type="match status" value="1"/>
</dbReference>
<name>A0A1X2LSB1_9MYCO</name>
<dbReference type="InterPro" id="IPR000792">
    <property type="entry name" value="Tscrpt_reg_LuxR_C"/>
</dbReference>
<dbReference type="EMBL" id="NCXP01000031">
    <property type="protein sequence ID" value="OSC38824.1"/>
    <property type="molecule type" value="Genomic_DNA"/>
</dbReference>
<gene>
    <name evidence="4" type="ORF">B8W66_19115</name>
</gene>
<evidence type="ECO:0000256" key="1">
    <source>
        <dbReference type="ARBA" id="ARBA00022741"/>
    </source>
</evidence>
<dbReference type="SUPFAM" id="SSF46894">
    <property type="entry name" value="C-terminal effector domain of the bipartite response regulators"/>
    <property type="match status" value="1"/>
</dbReference>
<dbReference type="InterPro" id="IPR041664">
    <property type="entry name" value="AAA_16"/>
</dbReference>
<reference evidence="4 5" key="1">
    <citation type="submission" date="2017-04" db="EMBL/GenBank/DDBJ databases">
        <title>The new phylogeny of genus Mycobacterium.</title>
        <authorList>
            <person name="Tortoli E."/>
            <person name="Trovato A."/>
            <person name="Cirillo D.M."/>
        </authorList>
    </citation>
    <scope>NUCLEOTIDE SEQUENCE [LARGE SCALE GENOMIC DNA]</scope>
    <source>
        <strain evidence="4 5">TBL 1200985</strain>
    </source>
</reference>
<dbReference type="SMART" id="SM00421">
    <property type="entry name" value="HTH_LUXR"/>
    <property type="match status" value="1"/>
</dbReference>
<dbReference type="Proteomes" id="UP000193247">
    <property type="component" value="Unassembled WGS sequence"/>
</dbReference>
<dbReference type="Gene3D" id="1.25.40.10">
    <property type="entry name" value="Tetratricopeptide repeat domain"/>
    <property type="match status" value="2"/>
</dbReference>
<evidence type="ECO:0000256" key="2">
    <source>
        <dbReference type="ARBA" id="ARBA00022840"/>
    </source>
</evidence>
<keyword evidence="2" id="KW-0067">ATP-binding</keyword>
<dbReference type="InterPro" id="IPR027417">
    <property type="entry name" value="P-loop_NTPase"/>
</dbReference>
<protein>
    <recommendedName>
        <fullName evidence="3">HTH luxR-type domain-containing protein</fullName>
    </recommendedName>
</protein>
<dbReference type="GO" id="GO:0004016">
    <property type="term" value="F:adenylate cyclase activity"/>
    <property type="evidence" value="ECO:0007669"/>
    <property type="project" value="TreeGrafter"/>
</dbReference>
<dbReference type="STRING" id="1430326.B8W66_19115"/>
<dbReference type="GO" id="GO:0005737">
    <property type="term" value="C:cytoplasm"/>
    <property type="evidence" value="ECO:0007669"/>
    <property type="project" value="TreeGrafter"/>
</dbReference>
<dbReference type="InterPro" id="IPR011990">
    <property type="entry name" value="TPR-like_helical_dom_sf"/>
</dbReference>
<dbReference type="PRINTS" id="PR00038">
    <property type="entry name" value="HTHLUXR"/>
</dbReference>
<proteinExistence type="predicted"/>
<evidence type="ECO:0000313" key="5">
    <source>
        <dbReference type="Proteomes" id="UP000193247"/>
    </source>
</evidence>
<dbReference type="OrthoDB" id="3543649at2"/>
<evidence type="ECO:0000313" key="4">
    <source>
        <dbReference type="EMBL" id="OSC38824.1"/>
    </source>
</evidence>
<keyword evidence="1" id="KW-0547">Nucleotide-binding</keyword>
<dbReference type="AlphaFoldDB" id="A0A1X2LSB1"/>
<organism evidence="4 5">
    <name type="scientific">Mycobacterium decipiens</name>
    <dbReference type="NCBI Taxonomy" id="1430326"/>
    <lineage>
        <taxon>Bacteria</taxon>
        <taxon>Bacillati</taxon>
        <taxon>Actinomycetota</taxon>
        <taxon>Actinomycetes</taxon>
        <taxon>Mycobacteriales</taxon>
        <taxon>Mycobacteriaceae</taxon>
        <taxon>Mycobacterium</taxon>
    </lineage>
</organism>
<dbReference type="CDD" id="cd06170">
    <property type="entry name" value="LuxR_C_like"/>
    <property type="match status" value="1"/>
</dbReference>
<dbReference type="SUPFAM" id="SSF48452">
    <property type="entry name" value="TPR-like"/>
    <property type="match status" value="1"/>
</dbReference>
<dbReference type="SUPFAM" id="SSF81901">
    <property type="entry name" value="HCP-like"/>
    <property type="match status" value="1"/>
</dbReference>
<sequence>MAQWVPPPLPAELTARRRGPLVGRAAALAAFEQTWEHVVGGNRQAVFIGGEPGAGKTRLAAEVAGRLVDHGVAVLVGSSTADADVPYAPFAEALDRLLIAAPPGSMADALTDGGPQLRRLTTQVDRHLPDTGPADDVDAVRRALFDAVTGLLRRLAIDRPIALILEDLHWARLPTLAMLEHMLIGCADVRMLVVATFRTTEPDRSEELLTRLAELHRFDGVRRLDLEGLDTEAIAEYVGQTQHLLPPSARTAAALLRDKTGGNPFFLTELCNDLELRGGIATLSSHHRIPASIGDAIARRLGGLGASVRNVIEQAAVLGEAFDLPALIATSETDLTSTLAAIDSAEAVGLIRPVGGSDGEFAFVHALTREAVLDGMAASRRRIMHARAAEALEGRADPSVVPRLANHYLLAHVLGYHDQALHYARKAARIAEQSLAYEDAATWFERAVSLPELSPHDRARLNFGAAANHVRAGDFARARAIYERISAMDDPLIRLEAAVGYEDASWRPGLADSKAADLLAAALESCGLSTDDPRYVGALASFGRALAFAGEAARAREIGGRAIDRARRVRDPAVTLHALKASLWHGLTPEMCDIQLERSAELLRAVQSARDYDTLGAVSHFRALVSYVVGRPDDLAASAADLQRAVQAGGQPFFGFVGACVEQALAYLRGDFAGAERWADIALRTGNLFSADETEGSHGVQMFMIRRESGDLKRFSEFVDGSETFAGRWVPGLLALYTELGCERGITRALNHLLNRNLGEHTDEAQWPMELVFMVEAALELANRDAIHALRPFVARYAGKNLVAGQFVAPFGSADRYLARIAAHSGDTDAAERHFAAALEMDRRMGSVVHVAETLARHALFAASRDRIEEARQLADEARGIAAPIGQSRVLGLVDTLLTMAPDGPEGPAGLTDREVEVLRLLAGGLSNREIGERLYISTNTAANHVRSILIKTGAANRTQAAMYAADHELLG</sequence>
<dbReference type="SUPFAM" id="SSF52540">
    <property type="entry name" value="P-loop containing nucleoside triphosphate hydrolases"/>
    <property type="match status" value="1"/>
</dbReference>
<dbReference type="GO" id="GO:0003677">
    <property type="term" value="F:DNA binding"/>
    <property type="evidence" value="ECO:0007669"/>
    <property type="project" value="InterPro"/>
</dbReference>
<dbReference type="GO" id="GO:0006355">
    <property type="term" value="P:regulation of DNA-templated transcription"/>
    <property type="evidence" value="ECO:0007669"/>
    <property type="project" value="InterPro"/>
</dbReference>
<dbReference type="Pfam" id="PF13191">
    <property type="entry name" value="AAA_16"/>
    <property type="match status" value="1"/>
</dbReference>
<dbReference type="InterPro" id="IPR016032">
    <property type="entry name" value="Sig_transdc_resp-reg_C-effctor"/>
</dbReference>
<evidence type="ECO:0000259" key="3">
    <source>
        <dbReference type="PROSITE" id="PS50043"/>
    </source>
</evidence>
<dbReference type="InterPro" id="IPR036388">
    <property type="entry name" value="WH-like_DNA-bd_sf"/>
</dbReference>